<proteinExistence type="predicted"/>
<dbReference type="RefSeq" id="WP_143328764.1">
    <property type="nucleotide sequence ID" value="NZ_JAWRKY010000016.1"/>
</dbReference>
<dbReference type="EMBL" id="JAWRLE010000090">
    <property type="protein sequence ID" value="MEB2583819.1"/>
    <property type="molecule type" value="Genomic_DNA"/>
</dbReference>
<sequence length="165" mass="18081">MTPDPGRVPTIFNLNPAPARDGAVRGGLRLYEARYRLSSHWALMHRITLRRTCLRRGGGETFDGKSLIVWPGQGLGDVVQFARYLPMLKRHGLATLTVSVASCADAPVASVDRVDRCVTPGDVTTLPAHDYACRIMSLPMLCETAVDTIPATFPYLHVLAPLVER</sequence>
<keyword evidence="2" id="KW-1185">Reference proteome</keyword>
<dbReference type="Proteomes" id="UP001304467">
    <property type="component" value="Unassembled WGS sequence"/>
</dbReference>
<protein>
    <submittedName>
        <fullName evidence="1">Uncharacterized protein</fullName>
    </submittedName>
</protein>
<reference evidence="1 2" key="1">
    <citation type="journal article" date="2023" name="Front. Microbiol.">
        <title>Genomic analyses of Burkholderia respiratory isolates indicates two evolutionarily distinct B. anthina clades.</title>
        <authorList>
            <person name="Pham A."/>
            <person name="Volmer J.G."/>
            <person name="Chambers D.C."/>
            <person name="Smith D.J."/>
            <person name="Reid D.W."/>
            <person name="Burr L."/>
            <person name="Wells T.J."/>
        </authorList>
    </citation>
    <scope>NUCLEOTIDE SEQUENCE [LARGE SCALE GENOMIC DNA]</scope>
    <source>
        <strain evidence="1 2">BCCIQ07A</strain>
    </source>
</reference>
<comment type="caution">
    <text evidence="1">The sequence shown here is derived from an EMBL/GenBank/DDBJ whole genome shotgun (WGS) entry which is preliminary data.</text>
</comment>
<accession>A0ABU5WYN3</accession>
<evidence type="ECO:0000313" key="1">
    <source>
        <dbReference type="EMBL" id="MEB2583819.1"/>
    </source>
</evidence>
<organism evidence="1 2">
    <name type="scientific">Burkholderia anthinoferrum</name>
    <dbReference type="NCBI Taxonomy" id="3090833"/>
    <lineage>
        <taxon>Bacteria</taxon>
        <taxon>Pseudomonadati</taxon>
        <taxon>Pseudomonadota</taxon>
        <taxon>Betaproteobacteria</taxon>
        <taxon>Burkholderiales</taxon>
        <taxon>Burkholderiaceae</taxon>
        <taxon>Burkholderia</taxon>
    </lineage>
</organism>
<gene>
    <name evidence="1" type="ORF">SB593_33310</name>
</gene>
<name>A0ABU5WYN3_9BURK</name>
<evidence type="ECO:0000313" key="2">
    <source>
        <dbReference type="Proteomes" id="UP001304467"/>
    </source>
</evidence>